<dbReference type="STRING" id="407036.SAMN05216243_3479"/>
<dbReference type="PANTHER" id="PTHR30473:SF1">
    <property type="entry name" value="PHOH-LIKE PROTEIN"/>
    <property type="match status" value="1"/>
</dbReference>
<keyword evidence="5" id="KW-0067">ATP-binding</keyword>
<keyword evidence="9" id="KW-1185">Reference proteome</keyword>
<protein>
    <recommendedName>
        <fullName evidence="6">PhoH-like protein</fullName>
    </recommendedName>
</protein>
<dbReference type="FunFam" id="3.40.50.300:FF:000013">
    <property type="entry name" value="PhoH family ATPase"/>
    <property type="match status" value="1"/>
</dbReference>
<evidence type="ECO:0000256" key="2">
    <source>
        <dbReference type="ARBA" id="ARBA00010393"/>
    </source>
</evidence>
<evidence type="ECO:0000256" key="6">
    <source>
        <dbReference type="ARBA" id="ARBA00039970"/>
    </source>
</evidence>
<dbReference type="InterPro" id="IPR027417">
    <property type="entry name" value="P-loop_NTPase"/>
</dbReference>
<gene>
    <name evidence="8" type="ORF">SAMN05216243_3479</name>
</gene>
<dbReference type="GO" id="GO:0005524">
    <property type="term" value="F:ATP binding"/>
    <property type="evidence" value="ECO:0007669"/>
    <property type="project" value="UniProtKB-KW"/>
</dbReference>
<reference evidence="8 9" key="1">
    <citation type="submission" date="2016-10" db="EMBL/GenBank/DDBJ databases">
        <authorList>
            <person name="de Groot N.N."/>
        </authorList>
    </citation>
    <scope>NUCLEOTIDE SEQUENCE [LARGE SCALE GENOMIC DNA]</scope>
    <source>
        <strain evidence="8 9">CGMCC 1.6502</strain>
    </source>
</reference>
<accession>A0A1G9CPX4</accession>
<dbReference type="EMBL" id="FNFL01000008">
    <property type="protein sequence ID" value="SDK53658.1"/>
    <property type="molecule type" value="Genomic_DNA"/>
</dbReference>
<comment type="subcellular location">
    <subcellularLocation>
        <location evidence="1">Cytoplasm</location>
    </subcellularLocation>
</comment>
<organism evidence="8 9">
    <name type="scientific">Sediminibacillus albus</name>
    <dbReference type="NCBI Taxonomy" id="407036"/>
    <lineage>
        <taxon>Bacteria</taxon>
        <taxon>Bacillati</taxon>
        <taxon>Bacillota</taxon>
        <taxon>Bacilli</taxon>
        <taxon>Bacillales</taxon>
        <taxon>Bacillaceae</taxon>
        <taxon>Sediminibacillus</taxon>
    </lineage>
</organism>
<feature type="domain" description="PhoH-like protein" evidence="7">
    <location>
        <begin position="113"/>
        <end position="316"/>
    </location>
</feature>
<dbReference type="Pfam" id="PF02562">
    <property type="entry name" value="PhoH"/>
    <property type="match status" value="1"/>
</dbReference>
<dbReference type="GO" id="GO:0005829">
    <property type="term" value="C:cytosol"/>
    <property type="evidence" value="ECO:0007669"/>
    <property type="project" value="TreeGrafter"/>
</dbReference>
<dbReference type="SUPFAM" id="SSF52540">
    <property type="entry name" value="P-loop containing nucleoside triphosphate hydrolases"/>
    <property type="match status" value="1"/>
</dbReference>
<evidence type="ECO:0000256" key="5">
    <source>
        <dbReference type="ARBA" id="ARBA00022840"/>
    </source>
</evidence>
<evidence type="ECO:0000259" key="7">
    <source>
        <dbReference type="Pfam" id="PF02562"/>
    </source>
</evidence>
<dbReference type="OrthoDB" id="9773137at2"/>
<dbReference type="InterPro" id="IPR051451">
    <property type="entry name" value="PhoH2-like"/>
</dbReference>
<evidence type="ECO:0000313" key="8">
    <source>
        <dbReference type="EMBL" id="SDK53658.1"/>
    </source>
</evidence>
<evidence type="ECO:0000256" key="4">
    <source>
        <dbReference type="ARBA" id="ARBA00022741"/>
    </source>
</evidence>
<evidence type="ECO:0000313" key="9">
    <source>
        <dbReference type="Proteomes" id="UP000198694"/>
    </source>
</evidence>
<dbReference type="PANTHER" id="PTHR30473">
    <property type="entry name" value="PROTEIN PHOH"/>
    <property type="match status" value="1"/>
</dbReference>
<dbReference type="Proteomes" id="UP000198694">
    <property type="component" value="Unassembled WGS sequence"/>
</dbReference>
<dbReference type="InterPro" id="IPR003714">
    <property type="entry name" value="PhoH"/>
</dbReference>
<dbReference type="AlphaFoldDB" id="A0A1G9CPX4"/>
<comment type="similarity">
    <text evidence="2">Belongs to the PhoH family.</text>
</comment>
<dbReference type="RefSeq" id="WP_093216927.1">
    <property type="nucleotide sequence ID" value="NZ_FNFL01000008.1"/>
</dbReference>
<name>A0A1G9CPX4_9BACI</name>
<sequence length="318" mass="35173">MPEDLKTIDLQLENPNEALTLFGTEDRHLKQIEEQLNISIITRGEQVSVSGSSEDVKLIEEILLALLGIVRKGLTISERDVVYAVDLAKKGKIDQFETLFEDEITKNAKGKSIRVKTLGQRNYVNAIKSNDLVFGIGPAGTGKTYLAVVMAVTALKKGLVKKIILTRPAVEAGESLGFLPGDLKEKVDPYLRPLYDALHDVLGNEHTLRLIERGTIEIAPLAYMRGRTLDDAFVILDEAQNTTPAQMKMFLTRLGFGSKMVITGDITQVDLPKGVTSGLKVVEQRLSSIKGISFIYLKQSDVVRHPLVQKIIDAYEED</sequence>
<keyword evidence="3" id="KW-0963">Cytoplasm</keyword>
<evidence type="ECO:0000256" key="1">
    <source>
        <dbReference type="ARBA" id="ARBA00004496"/>
    </source>
</evidence>
<proteinExistence type="inferred from homology"/>
<dbReference type="Gene3D" id="3.40.50.300">
    <property type="entry name" value="P-loop containing nucleotide triphosphate hydrolases"/>
    <property type="match status" value="1"/>
</dbReference>
<keyword evidence="4" id="KW-0547">Nucleotide-binding</keyword>
<evidence type="ECO:0000256" key="3">
    <source>
        <dbReference type="ARBA" id="ARBA00022490"/>
    </source>
</evidence>